<dbReference type="KEGG" id="ntn:D5366_04470"/>
<reference evidence="1 2" key="1">
    <citation type="submission" date="2018-09" db="EMBL/GenBank/DDBJ databases">
        <title>The complete genome sequence of Neokomagataea tanensis NBRC 106556(T).</title>
        <authorList>
            <person name="Chua K.-O."/>
            <person name="See-Too W.-S."/>
            <person name="Hong K.-W."/>
            <person name="Yin W.-F."/>
            <person name="Chan K.-G."/>
        </authorList>
    </citation>
    <scope>NUCLEOTIDE SEQUENCE [LARGE SCALE GENOMIC DNA]</scope>
    <source>
        <strain evidence="2">AH13 \ NBRC 106556</strain>
    </source>
</reference>
<dbReference type="AlphaFoldDB" id="A0A4Y6V3I1"/>
<evidence type="ECO:0000313" key="2">
    <source>
        <dbReference type="Proteomes" id="UP000317214"/>
    </source>
</evidence>
<protein>
    <submittedName>
        <fullName evidence="1">Uncharacterized protein</fullName>
    </submittedName>
</protein>
<organism evidence="1 2">
    <name type="scientific">Neokomagataea tanensis</name>
    <dbReference type="NCBI Taxonomy" id="661191"/>
    <lineage>
        <taxon>Bacteria</taxon>
        <taxon>Pseudomonadati</taxon>
        <taxon>Pseudomonadota</taxon>
        <taxon>Alphaproteobacteria</taxon>
        <taxon>Acetobacterales</taxon>
        <taxon>Acetobacteraceae</taxon>
        <taxon>Neokomagataea</taxon>
    </lineage>
</organism>
<dbReference type="Proteomes" id="UP000317214">
    <property type="component" value="Chromosome"/>
</dbReference>
<keyword evidence="2" id="KW-1185">Reference proteome</keyword>
<proteinExistence type="predicted"/>
<gene>
    <name evidence="1" type="ORF">D5366_04470</name>
</gene>
<dbReference type="EMBL" id="CP032485">
    <property type="protein sequence ID" value="QDH24619.1"/>
    <property type="molecule type" value="Genomic_DNA"/>
</dbReference>
<accession>A0A4Y6V3I1</accession>
<sequence>MLLSAKSRKRAADYTNKMMDQVMQRLNTRRLRCWIPDLLRHRAATASANDNLAVSAPVPANDNRAAVLPTKYACPTFRGSYLSVIQGGQGGRSVILTIAKADTSNLKIRAGQYVLASVKVLIDPYFATKVQAVSVRRVPHTTQGAVQVEANGEGFRIRVRDAHASPYSSQEVYLSPVQYQPDSNKKAVDLFLPWHKRQLALEDLKTLKHTTQTGLARRLLLAKWTVPEAKGAGDECYTLAFIYQWGLKAARRSMYDLDACSMSATGHYEAPLSEDARRMIPLSVIPAQHHHNIEAQLVPLPARKRYTAEGPFGSLTRSWDGRLIWINPPYNGRLWACFMERAHREVERDKRKIFLTLGPNDNCGPHAASLYGRYACQIPLERQLPFYKVRISSIETIRNNQIVVFGRGIKMQRFLRSLATIMHADGAISAEQKAKIIRESWLYLL</sequence>
<dbReference type="OrthoDB" id="189843at2"/>
<name>A0A4Y6V3I1_9PROT</name>
<dbReference type="RefSeq" id="WP_141492461.1">
    <property type="nucleotide sequence ID" value="NZ_CP032485.1"/>
</dbReference>
<evidence type="ECO:0000313" key="1">
    <source>
        <dbReference type="EMBL" id="QDH24619.1"/>
    </source>
</evidence>